<sequence>MQTVELFSGTESFSSVARHFGHKTFTVDNDNSFRPDLCKDIDQISAEDLPRKPDILWASPPCEGFSVAVIGRNWHRDGRPKTASARSAMHLVQRTLGIIASAGPTWWFIENPRGMLRKMRFMRAFTRHTVTYCQYGDTRMKPTDIWTNAWWWTPRPPCNNGDSCHETAPRGSKSGTQGIALAKDRARIPPALFEEMFSQLKAANDNRRAA</sequence>
<evidence type="ECO:0000256" key="2">
    <source>
        <dbReference type="ARBA" id="ARBA00022679"/>
    </source>
</evidence>
<keyword evidence="3" id="KW-0949">S-adenosyl-L-methionine</keyword>
<comment type="catalytic activity">
    <reaction evidence="5">
        <text>a 2'-deoxycytidine in DNA + S-adenosyl-L-methionine = a 5-methyl-2'-deoxycytidine in DNA + S-adenosyl-L-homocysteine + H(+)</text>
        <dbReference type="Rhea" id="RHEA:13681"/>
        <dbReference type="Rhea" id="RHEA-COMP:11369"/>
        <dbReference type="Rhea" id="RHEA-COMP:11370"/>
        <dbReference type="ChEBI" id="CHEBI:15378"/>
        <dbReference type="ChEBI" id="CHEBI:57856"/>
        <dbReference type="ChEBI" id="CHEBI:59789"/>
        <dbReference type="ChEBI" id="CHEBI:85452"/>
        <dbReference type="ChEBI" id="CHEBI:85454"/>
        <dbReference type="EC" id="2.1.1.37"/>
    </reaction>
</comment>
<dbReference type="InterPro" id="IPR029063">
    <property type="entry name" value="SAM-dependent_MTases_sf"/>
</dbReference>
<keyword evidence="4" id="KW-0680">Restriction system</keyword>
<dbReference type="GO" id="GO:0032259">
    <property type="term" value="P:methylation"/>
    <property type="evidence" value="ECO:0007669"/>
    <property type="project" value="UniProtKB-KW"/>
</dbReference>
<keyword evidence="2 6" id="KW-0808">Transferase</keyword>
<dbReference type="Pfam" id="PF00145">
    <property type="entry name" value="DNA_methylase"/>
    <property type="match status" value="1"/>
</dbReference>
<protein>
    <submittedName>
        <fullName evidence="6">DNA cytosine methyltransferase</fullName>
    </submittedName>
</protein>
<organism evidence="6 7">
    <name type="scientific">Methylocystis hirsuta</name>
    <dbReference type="NCBI Taxonomy" id="369798"/>
    <lineage>
        <taxon>Bacteria</taxon>
        <taxon>Pseudomonadati</taxon>
        <taxon>Pseudomonadota</taxon>
        <taxon>Alphaproteobacteria</taxon>
        <taxon>Hyphomicrobiales</taxon>
        <taxon>Methylocystaceae</taxon>
        <taxon>Methylocystis</taxon>
    </lineage>
</organism>
<evidence type="ECO:0000256" key="4">
    <source>
        <dbReference type="ARBA" id="ARBA00022747"/>
    </source>
</evidence>
<comment type="caution">
    <text evidence="6">The sequence shown here is derived from an EMBL/GenBank/DDBJ whole genome shotgun (WGS) entry which is preliminary data.</text>
</comment>
<evidence type="ECO:0000313" key="6">
    <source>
        <dbReference type="EMBL" id="RNJ51906.1"/>
    </source>
</evidence>
<dbReference type="PROSITE" id="PS00094">
    <property type="entry name" value="C5_MTASE_1"/>
    <property type="match status" value="1"/>
</dbReference>
<evidence type="ECO:0000313" key="7">
    <source>
        <dbReference type="Proteomes" id="UP000268623"/>
    </source>
</evidence>
<evidence type="ECO:0000256" key="1">
    <source>
        <dbReference type="ARBA" id="ARBA00022603"/>
    </source>
</evidence>
<dbReference type="AlphaFoldDB" id="A0A3M9XW93"/>
<keyword evidence="1 6" id="KW-0489">Methyltransferase</keyword>
<gene>
    <name evidence="6" type="ORF">D1O30_18965</name>
</gene>
<name>A0A3M9XW93_9HYPH</name>
<proteinExistence type="predicted"/>
<evidence type="ECO:0000256" key="3">
    <source>
        <dbReference type="ARBA" id="ARBA00022691"/>
    </source>
</evidence>
<dbReference type="OrthoDB" id="9813719at2"/>
<dbReference type="GO" id="GO:0009307">
    <property type="term" value="P:DNA restriction-modification system"/>
    <property type="evidence" value="ECO:0007669"/>
    <property type="project" value="UniProtKB-KW"/>
</dbReference>
<evidence type="ECO:0000256" key="5">
    <source>
        <dbReference type="ARBA" id="ARBA00047422"/>
    </source>
</evidence>
<dbReference type="InterPro" id="IPR001525">
    <property type="entry name" value="C5_MeTfrase"/>
</dbReference>
<dbReference type="Proteomes" id="UP000268623">
    <property type="component" value="Unassembled WGS sequence"/>
</dbReference>
<dbReference type="SUPFAM" id="SSF53335">
    <property type="entry name" value="S-adenosyl-L-methionine-dependent methyltransferases"/>
    <property type="match status" value="1"/>
</dbReference>
<accession>A0A3M9XW93</accession>
<dbReference type="InterPro" id="IPR018117">
    <property type="entry name" value="C5_DNA_meth_AS"/>
</dbReference>
<dbReference type="Gene3D" id="3.40.50.150">
    <property type="entry name" value="Vaccinia Virus protein VP39"/>
    <property type="match status" value="1"/>
</dbReference>
<dbReference type="GO" id="GO:0003886">
    <property type="term" value="F:DNA (cytosine-5-)-methyltransferase activity"/>
    <property type="evidence" value="ECO:0007669"/>
    <property type="project" value="UniProtKB-EC"/>
</dbReference>
<reference evidence="6 7" key="1">
    <citation type="submission" date="2018-08" db="EMBL/GenBank/DDBJ databases">
        <title>Genome sequence of Methylocystis hirsuta CSC1, a methanotroph able to accumulate PHAs.</title>
        <authorList>
            <person name="Bordel S."/>
            <person name="Rodriguez E."/>
            <person name="Gancedo J."/>
            <person name="Munoz R."/>
        </authorList>
    </citation>
    <scope>NUCLEOTIDE SEQUENCE [LARGE SCALE GENOMIC DNA]</scope>
    <source>
        <strain evidence="6 7">CSC1</strain>
    </source>
</reference>
<dbReference type="EMBL" id="QWDD01000001">
    <property type="protein sequence ID" value="RNJ51906.1"/>
    <property type="molecule type" value="Genomic_DNA"/>
</dbReference>
<dbReference type="RefSeq" id="WP_123177744.1">
    <property type="nucleotide sequence ID" value="NZ_QWDD01000001.1"/>
</dbReference>
<keyword evidence="7" id="KW-1185">Reference proteome</keyword>